<keyword evidence="4" id="KW-1185">Reference proteome</keyword>
<sequence length="253" mass="28486">MSVVPLNVVRVRGDHHKPHRRIPRPPKAPHRRIGMSHTRPRRWNRGRSRRTRTTRRRALLRPPSKPPSRAPPHGPSGVRATQPPPCPPLLLRLSPRPGSRAVARAAFVRHLAPPPSESTRNAWPPSPSLARLAARFCRARQIRQAALASSLRGPFRRRRFPRSGAHRSVSAFPNLSPPATADRRPPLNREQDLLNHCTTPCNTTRQDTLHLLCDSRFLAGALAKAIPSFVMIAFGLVNCFARPITFFVYFFPI</sequence>
<reference evidence="3" key="2">
    <citation type="submission" date="2023-04" db="EMBL/GenBank/DDBJ databases">
        <authorList>
            <person name="Bruccoleri R.E."/>
            <person name="Oakeley E.J."/>
            <person name="Faust A.-M."/>
            <person name="Dessus-Babus S."/>
            <person name="Altorfer M."/>
            <person name="Burckhardt D."/>
            <person name="Oertli M."/>
            <person name="Naumann U."/>
            <person name="Petersen F."/>
            <person name="Wong J."/>
        </authorList>
    </citation>
    <scope>NUCLEOTIDE SEQUENCE</scope>
    <source>
        <strain evidence="3">GSM-AAB239-AS_SAM_17_03QT</strain>
        <tissue evidence="3">Leaf</tissue>
    </source>
</reference>
<keyword evidence="2" id="KW-1133">Transmembrane helix</keyword>
<name>A0AAX6IH22_IRIPA</name>
<dbReference type="EMBL" id="JANAVB010001800">
    <property type="protein sequence ID" value="KAJ6852556.1"/>
    <property type="molecule type" value="Genomic_DNA"/>
</dbReference>
<accession>A0AAX6IH22</accession>
<comment type="caution">
    <text evidence="3">The sequence shown here is derived from an EMBL/GenBank/DDBJ whole genome shotgun (WGS) entry which is preliminary data.</text>
</comment>
<feature type="compositionally biased region" description="Pro residues" evidence="1">
    <location>
        <begin position="63"/>
        <end position="74"/>
    </location>
</feature>
<evidence type="ECO:0000256" key="2">
    <source>
        <dbReference type="SAM" id="Phobius"/>
    </source>
</evidence>
<feature type="region of interest" description="Disordered" evidence="1">
    <location>
        <begin position="1"/>
        <end position="95"/>
    </location>
</feature>
<evidence type="ECO:0000256" key="1">
    <source>
        <dbReference type="SAM" id="MobiDB-lite"/>
    </source>
</evidence>
<proteinExistence type="predicted"/>
<organism evidence="3 4">
    <name type="scientific">Iris pallida</name>
    <name type="common">Sweet iris</name>
    <dbReference type="NCBI Taxonomy" id="29817"/>
    <lineage>
        <taxon>Eukaryota</taxon>
        <taxon>Viridiplantae</taxon>
        <taxon>Streptophyta</taxon>
        <taxon>Embryophyta</taxon>
        <taxon>Tracheophyta</taxon>
        <taxon>Spermatophyta</taxon>
        <taxon>Magnoliopsida</taxon>
        <taxon>Liliopsida</taxon>
        <taxon>Asparagales</taxon>
        <taxon>Iridaceae</taxon>
        <taxon>Iridoideae</taxon>
        <taxon>Irideae</taxon>
        <taxon>Iris</taxon>
    </lineage>
</organism>
<evidence type="ECO:0000313" key="4">
    <source>
        <dbReference type="Proteomes" id="UP001140949"/>
    </source>
</evidence>
<dbReference type="Proteomes" id="UP001140949">
    <property type="component" value="Unassembled WGS sequence"/>
</dbReference>
<evidence type="ECO:0000313" key="3">
    <source>
        <dbReference type="EMBL" id="KAJ6852556.1"/>
    </source>
</evidence>
<dbReference type="AlphaFoldDB" id="A0AAX6IH22"/>
<feature type="compositionally biased region" description="Basic residues" evidence="1">
    <location>
        <begin position="13"/>
        <end position="59"/>
    </location>
</feature>
<keyword evidence="2" id="KW-0472">Membrane</keyword>
<protein>
    <submittedName>
        <fullName evidence="3">Pollen-specific leucine-rich repeat extensin-like protein 3</fullName>
    </submittedName>
</protein>
<keyword evidence="2" id="KW-0812">Transmembrane</keyword>
<feature type="transmembrane region" description="Helical" evidence="2">
    <location>
        <begin position="229"/>
        <end position="251"/>
    </location>
</feature>
<gene>
    <name evidence="3" type="ORF">M6B38_256285</name>
</gene>
<reference evidence="3" key="1">
    <citation type="journal article" date="2023" name="GigaByte">
        <title>Genome assembly of the bearded iris, Iris pallida Lam.</title>
        <authorList>
            <person name="Bruccoleri R.E."/>
            <person name="Oakeley E.J."/>
            <person name="Faust A.M.E."/>
            <person name="Altorfer M."/>
            <person name="Dessus-Babus S."/>
            <person name="Burckhardt D."/>
            <person name="Oertli M."/>
            <person name="Naumann U."/>
            <person name="Petersen F."/>
            <person name="Wong J."/>
        </authorList>
    </citation>
    <scope>NUCLEOTIDE SEQUENCE</scope>
    <source>
        <strain evidence="3">GSM-AAB239-AS_SAM_17_03QT</strain>
    </source>
</reference>